<reference evidence="2 3" key="1">
    <citation type="submission" date="2019-03" db="EMBL/GenBank/DDBJ databases">
        <title>Genomic Encyclopedia of Type Strains, Phase IV (KMG-IV): sequencing the most valuable type-strain genomes for metagenomic binning, comparative biology and taxonomic classification.</title>
        <authorList>
            <person name="Goeker M."/>
        </authorList>
    </citation>
    <scope>NUCLEOTIDE SEQUENCE [LARGE SCALE GENOMIC DNA]</scope>
    <source>
        <strain evidence="2 3">DSM 102852</strain>
    </source>
</reference>
<dbReference type="InterPro" id="IPR018769">
    <property type="entry name" value="VgrG2_DUF2345"/>
</dbReference>
<dbReference type="EMBL" id="SNZE01000061">
    <property type="protein sequence ID" value="TDR26460.1"/>
    <property type="molecule type" value="Genomic_DNA"/>
</dbReference>
<evidence type="ECO:0000313" key="3">
    <source>
        <dbReference type="Proteomes" id="UP000294480"/>
    </source>
</evidence>
<feature type="domain" description="DUF2345" evidence="1">
    <location>
        <begin position="212"/>
        <end position="361"/>
    </location>
</feature>
<organism evidence="2 3">
    <name type="scientific">Hydromonas duriensis</name>
    <dbReference type="NCBI Taxonomy" id="1527608"/>
    <lineage>
        <taxon>Bacteria</taxon>
        <taxon>Pseudomonadati</taxon>
        <taxon>Pseudomonadota</taxon>
        <taxon>Betaproteobacteria</taxon>
        <taxon>Burkholderiales</taxon>
        <taxon>Burkholderiaceae</taxon>
        <taxon>Hydromonas</taxon>
    </lineage>
</organism>
<comment type="caution">
    <text evidence="2">The sequence shown here is derived from an EMBL/GenBank/DDBJ whole genome shotgun (WGS) entry which is preliminary data.</text>
</comment>
<name>A0A4R6Y6P1_9BURK</name>
<evidence type="ECO:0000259" key="1">
    <source>
        <dbReference type="Pfam" id="PF10106"/>
    </source>
</evidence>
<keyword evidence="3" id="KW-1185">Reference proteome</keyword>
<evidence type="ECO:0000313" key="2">
    <source>
        <dbReference type="EMBL" id="TDR26460.1"/>
    </source>
</evidence>
<proteinExistence type="predicted"/>
<dbReference type="OrthoDB" id="1907165at2"/>
<sequence length="443" mass="45570">SAANLTDTAAAVQGKLALKGAFSQAVNGAMGGIASNSVSGLAETSNNSTAQALNGPLGSMLSGVLSNSLNQTTQSALGEAFGAGFKDAQLVGLSPDAAQSIADKAVARHMASVASSMSQASASAAQAALAAGLNMVDGNAALLAQHADNPGLLAAMQRASDEAFKASLPQSSHSALNTSLKAAADQSLKGALKKLPEAEAPPPAEHGLNNQGKGQTKEFTAPHLLMHGVAGVQVTTPQSVHIASGQHTALTSGQDLSVSVGKRLAASVAKGVSFFTQSLGIKLFAAKGPVEIQAQSDNIEVIAEKIIKIISAKKSIEIAAKEEVLITAGGSYIRINKSGIEEGTPGQWKAWAADHDLPGPKALPYKMPKFEGDFSHQFEIKNENTGKLLSNLPYFIECGNGLTFSGITDENGLTERVVTYGEKDVKVYLGTRAENKMNGQESL</sequence>
<dbReference type="Proteomes" id="UP000294480">
    <property type="component" value="Unassembled WGS sequence"/>
</dbReference>
<gene>
    <name evidence="2" type="ORF">DFR44_1611</name>
</gene>
<dbReference type="AlphaFoldDB" id="A0A4R6Y6P1"/>
<dbReference type="RefSeq" id="WP_133621654.1">
    <property type="nucleotide sequence ID" value="NZ_SNZE01000061.1"/>
</dbReference>
<dbReference type="Pfam" id="PF10106">
    <property type="entry name" value="DUF2345"/>
    <property type="match status" value="1"/>
</dbReference>
<protein>
    <submittedName>
        <fullName evidence="2">Uncharacterized protein (DUF2345 family)</fullName>
    </submittedName>
</protein>
<accession>A0A4R6Y6P1</accession>
<feature type="non-terminal residue" evidence="2">
    <location>
        <position position="1"/>
    </location>
</feature>